<evidence type="ECO:0000313" key="1">
    <source>
        <dbReference type="EMBL" id="KPD01961.1"/>
    </source>
</evidence>
<gene>
    <name evidence="1" type="ORF">M992_2504</name>
</gene>
<dbReference type="Pfam" id="PF03245">
    <property type="entry name" value="Phage_lysis"/>
    <property type="match status" value="1"/>
</dbReference>
<dbReference type="Proteomes" id="UP000053226">
    <property type="component" value="Unassembled WGS sequence"/>
</dbReference>
<dbReference type="AlphaFoldDB" id="A0A0N0I9M7"/>
<comment type="caution">
    <text evidence="1">The sequence shown here is derived from an EMBL/GenBank/DDBJ whole genome shotgun (WGS) entry which is preliminary data.</text>
</comment>
<evidence type="ECO:0000313" key="2">
    <source>
        <dbReference type="Proteomes" id="UP000053226"/>
    </source>
</evidence>
<keyword evidence="1" id="KW-0378">Hydrolase</keyword>
<name>A0A0N0I9M7_9GAMM</name>
<dbReference type="OrthoDB" id="6466046at2"/>
<dbReference type="InterPro" id="IPR004929">
    <property type="entry name" value="I-spanin"/>
</dbReference>
<keyword evidence="2" id="KW-1185">Reference proteome</keyword>
<sequence length="158" mass="17954">MNWKITAFTLVSVIILGGLLNWQVSENQKLADENIEIKKEKESLNNALNEQVAITTDYENRINSIHELDTKHTTELTNAKAEIDQLRIAAERNPERVYIRASCPKSEANSTASLDNGTTARPTDTAIGNYWLLRQRIAESKQMILGLQEYIKEQCNSY</sequence>
<accession>A0A0N0I9M7</accession>
<dbReference type="GO" id="GO:0044659">
    <property type="term" value="P:viral release from host cell by cytolysis"/>
    <property type="evidence" value="ECO:0007669"/>
    <property type="project" value="InterPro"/>
</dbReference>
<protein>
    <submittedName>
        <fullName evidence="1">Endopeptidase</fullName>
        <ecNumber evidence="1">3.4.-.-</ecNumber>
    </submittedName>
</protein>
<reference evidence="1 2" key="1">
    <citation type="submission" date="2015-07" db="EMBL/GenBank/DDBJ databases">
        <title>ATOL: Assembling a taxonomically balanced genome-scale reconstruction of the evolutionary history of the Enterobacteriaceae.</title>
        <authorList>
            <person name="Plunkett G.III."/>
            <person name="Neeno-Eckwall E.C."/>
            <person name="Glasner J.D."/>
            <person name="Perna N.T."/>
        </authorList>
    </citation>
    <scope>NUCLEOTIDE SEQUENCE [LARGE SCALE GENOMIC DNA]</scope>
    <source>
        <strain evidence="1 2">ATCC 35017</strain>
    </source>
</reference>
<dbReference type="GO" id="GO:0016787">
    <property type="term" value="F:hydrolase activity"/>
    <property type="evidence" value="ECO:0007669"/>
    <property type="project" value="UniProtKB-KW"/>
</dbReference>
<organism evidence="1 2">
    <name type="scientific">Moellerella wisconsensis ATCC 35017</name>
    <dbReference type="NCBI Taxonomy" id="1354267"/>
    <lineage>
        <taxon>Bacteria</taxon>
        <taxon>Pseudomonadati</taxon>
        <taxon>Pseudomonadota</taxon>
        <taxon>Gammaproteobacteria</taxon>
        <taxon>Enterobacterales</taxon>
        <taxon>Morganellaceae</taxon>
        <taxon>Moellerella</taxon>
    </lineage>
</organism>
<dbReference type="EMBL" id="LGAA01000026">
    <property type="protein sequence ID" value="KPD01961.1"/>
    <property type="molecule type" value="Genomic_DNA"/>
</dbReference>
<proteinExistence type="predicted"/>
<dbReference type="RefSeq" id="WP_053908904.1">
    <property type="nucleotide sequence ID" value="NZ_CAWMUS010000026.1"/>
</dbReference>
<dbReference type="EC" id="3.4.-.-" evidence="1"/>